<evidence type="ECO:0000259" key="11">
    <source>
        <dbReference type="PROSITE" id="PS51900"/>
    </source>
</evidence>
<dbReference type="InterPro" id="IPR013762">
    <property type="entry name" value="Integrase-like_cat_sf"/>
</dbReference>
<dbReference type="HAMAP" id="MF_01808">
    <property type="entry name" value="Recomb_XerC_XerD"/>
    <property type="match status" value="1"/>
</dbReference>
<dbReference type="GO" id="GO:0007059">
    <property type="term" value="P:chromosome segregation"/>
    <property type="evidence" value="ECO:0007669"/>
    <property type="project" value="UniProtKB-UniRule"/>
</dbReference>
<dbReference type="NCBIfam" id="NF001399">
    <property type="entry name" value="PRK00283.1"/>
    <property type="match status" value="1"/>
</dbReference>
<keyword evidence="13" id="KW-1185">Reference proteome</keyword>
<dbReference type="InterPro" id="IPR044068">
    <property type="entry name" value="CB"/>
</dbReference>
<gene>
    <name evidence="9" type="primary">xerC</name>
    <name evidence="12" type="ORF">BSZ32_16890</name>
</gene>
<reference evidence="12 13" key="1">
    <citation type="submission" date="2016-12" db="EMBL/GenBank/DDBJ databases">
        <title>Study of bacterial adaptation to deep sea.</title>
        <authorList>
            <person name="Song J."/>
            <person name="Yoshizawa S."/>
            <person name="Kogure K."/>
        </authorList>
    </citation>
    <scope>NUCLEOTIDE SEQUENCE [LARGE SCALE GENOMIC DNA]</scope>
    <source>
        <strain evidence="12 13">SAORIC-165</strain>
    </source>
</reference>
<sequence length="294" mass="32986">MDGEIEKFIMYLAVERGLSTSYQSSVRQSLDALRQWAADGDHLLQDIGTEELASFVAKRKDESLGNSSLRILVVHLKVFFRYLTSKGHVIADVAEPLIAPKVEGYLPDTVSVELLTSLLESIDTMKRLGKRDRALLELFYASGLRLSEICQLRLEHYDSEEAVVRVTGKGNKTRLVPVGDAARNAIEMYLRAERGDLVTSKTSSHVFISVRGGALSTDRVRSIVKQRASNAGIETKMYPHLFRHCFATHLLENGADLRVIQEMLGHADISTTQIYTHVDQKRLKGLHQQFHPRG</sequence>
<evidence type="ECO:0000313" key="13">
    <source>
        <dbReference type="Proteomes" id="UP000239907"/>
    </source>
</evidence>
<dbReference type="Gene3D" id="1.10.150.130">
    <property type="match status" value="1"/>
</dbReference>
<evidence type="ECO:0000256" key="2">
    <source>
        <dbReference type="ARBA" id="ARBA00022490"/>
    </source>
</evidence>
<evidence type="ECO:0000256" key="7">
    <source>
        <dbReference type="ARBA" id="ARBA00023172"/>
    </source>
</evidence>
<evidence type="ECO:0000256" key="4">
    <source>
        <dbReference type="ARBA" id="ARBA00022829"/>
    </source>
</evidence>
<dbReference type="InterPro" id="IPR050090">
    <property type="entry name" value="Tyrosine_recombinase_XerCD"/>
</dbReference>
<keyword evidence="4 9" id="KW-0159">Chromosome partition</keyword>
<keyword evidence="2 9" id="KW-0963">Cytoplasm</keyword>
<evidence type="ECO:0000256" key="8">
    <source>
        <dbReference type="ARBA" id="ARBA00023306"/>
    </source>
</evidence>
<dbReference type="Pfam" id="PF02899">
    <property type="entry name" value="Phage_int_SAM_1"/>
    <property type="match status" value="1"/>
</dbReference>
<feature type="active site" evidence="9">
    <location>
        <position position="266"/>
    </location>
</feature>
<evidence type="ECO:0000256" key="1">
    <source>
        <dbReference type="ARBA" id="ARBA00004496"/>
    </source>
</evidence>
<dbReference type="CDD" id="cd00798">
    <property type="entry name" value="INT_XerDC_C"/>
    <property type="match status" value="1"/>
</dbReference>
<keyword evidence="7 9" id="KW-0233">DNA recombination</keyword>
<dbReference type="GO" id="GO:0006313">
    <property type="term" value="P:DNA transposition"/>
    <property type="evidence" value="ECO:0007669"/>
    <property type="project" value="UniProtKB-UniRule"/>
</dbReference>
<keyword evidence="8 9" id="KW-0131">Cell cycle</keyword>
<comment type="caution">
    <text evidence="12">The sequence shown here is derived from an EMBL/GenBank/DDBJ whole genome shotgun (WGS) entry which is preliminary data.</text>
</comment>
<feature type="active site" evidence="9">
    <location>
        <position position="169"/>
    </location>
</feature>
<evidence type="ECO:0000313" key="12">
    <source>
        <dbReference type="EMBL" id="PQJ29991.1"/>
    </source>
</evidence>
<keyword evidence="3 9" id="KW-0132">Cell division</keyword>
<dbReference type="PANTHER" id="PTHR30349:SF81">
    <property type="entry name" value="TYROSINE RECOMBINASE XERC"/>
    <property type="match status" value="1"/>
</dbReference>
<dbReference type="AlphaFoldDB" id="A0A2S7U6A6"/>
<feature type="active site" evidence="9">
    <location>
        <position position="145"/>
    </location>
</feature>
<dbReference type="GO" id="GO:0005737">
    <property type="term" value="C:cytoplasm"/>
    <property type="evidence" value="ECO:0007669"/>
    <property type="project" value="UniProtKB-SubCell"/>
</dbReference>
<evidence type="ECO:0000256" key="3">
    <source>
        <dbReference type="ARBA" id="ARBA00022618"/>
    </source>
</evidence>
<dbReference type="InterPro" id="IPR023009">
    <property type="entry name" value="Tyrosine_recombinase_XerC/XerD"/>
</dbReference>
<dbReference type="InterPro" id="IPR010998">
    <property type="entry name" value="Integrase_recombinase_N"/>
</dbReference>
<evidence type="ECO:0000256" key="6">
    <source>
        <dbReference type="ARBA" id="ARBA00023125"/>
    </source>
</evidence>
<keyword evidence="5 9" id="KW-0229">DNA integration</keyword>
<dbReference type="PROSITE" id="PS51898">
    <property type="entry name" value="TYR_RECOMBINASE"/>
    <property type="match status" value="1"/>
</dbReference>
<dbReference type="RefSeq" id="WP_105044506.1">
    <property type="nucleotide sequence ID" value="NZ_MQWA01000001.1"/>
</dbReference>
<dbReference type="OrthoDB" id="9801717at2"/>
<keyword evidence="6 9" id="KW-0238">DNA-binding</keyword>
<dbReference type="GO" id="GO:0009037">
    <property type="term" value="F:tyrosine-based site-specific recombinase activity"/>
    <property type="evidence" value="ECO:0007669"/>
    <property type="project" value="UniProtKB-UniRule"/>
</dbReference>
<dbReference type="PROSITE" id="PS51900">
    <property type="entry name" value="CB"/>
    <property type="match status" value="1"/>
</dbReference>
<dbReference type="Gene3D" id="1.10.443.10">
    <property type="entry name" value="Intergrase catalytic core"/>
    <property type="match status" value="1"/>
</dbReference>
<comment type="subcellular location">
    <subcellularLocation>
        <location evidence="1 9">Cytoplasm</location>
    </subcellularLocation>
</comment>
<dbReference type="InterPro" id="IPR011010">
    <property type="entry name" value="DNA_brk_join_enz"/>
</dbReference>
<dbReference type="GO" id="GO:0003677">
    <property type="term" value="F:DNA binding"/>
    <property type="evidence" value="ECO:0007669"/>
    <property type="project" value="UniProtKB-UniRule"/>
</dbReference>
<comment type="similarity">
    <text evidence="9">Belongs to the 'phage' integrase family. XerC subfamily.</text>
</comment>
<protein>
    <recommendedName>
        <fullName evidence="9">Tyrosine recombinase XerC</fullName>
    </recommendedName>
</protein>
<dbReference type="InterPro" id="IPR002104">
    <property type="entry name" value="Integrase_catalytic"/>
</dbReference>
<dbReference type="EMBL" id="MQWA01000001">
    <property type="protein sequence ID" value="PQJ29991.1"/>
    <property type="molecule type" value="Genomic_DNA"/>
</dbReference>
<feature type="active site" evidence="9">
    <location>
        <position position="243"/>
    </location>
</feature>
<name>A0A2S7U6A6_9BACT</name>
<evidence type="ECO:0000256" key="9">
    <source>
        <dbReference type="HAMAP-Rule" id="MF_01808"/>
    </source>
</evidence>
<dbReference type="InterPro" id="IPR004107">
    <property type="entry name" value="Integrase_SAM-like_N"/>
</dbReference>
<dbReference type="SUPFAM" id="SSF47823">
    <property type="entry name" value="lambda integrase-like, N-terminal domain"/>
    <property type="match status" value="1"/>
</dbReference>
<comment type="subunit">
    <text evidence="9">Forms a cyclic heterotetrameric complex composed of two molecules of XerC and two molecules of XerD.</text>
</comment>
<dbReference type="SUPFAM" id="SSF56349">
    <property type="entry name" value="DNA breaking-rejoining enzymes"/>
    <property type="match status" value="1"/>
</dbReference>
<feature type="active site" evidence="9">
    <location>
        <position position="240"/>
    </location>
</feature>
<evidence type="ECO:0000259" key="10">
    <source>
        <dbReference type="PROSITE" id="PS51898"/>
    </source>
</evidence>
<proteinExistence type="inferred from homology"/>
<feature type="domain" description="Tyr recombinase" evidence="10">
    <location>
        <begin position="105"/>
        <end position="288"/>
    </location>
</feature>
<evidence type="ECO:0000256" key="5">
    <source>
        <dbReference type="ARBA" id="ARBA00022908"/>
    </source>
</evidence>
<accession>A0A2S7U6A6</accession>
<feature type="domain" description="Core-binding (CB)" evidence="11">
    <location>
        <begin position="1"/>
        <end position="84"/>
    </location>
</feature>
<organism evidence="12 13">
    <name type="scientific">Rubritalea profundi</name>
    <dbReference type="NCBI Taxonomy" id="1658618"/>
    <lineage>
        <taxon>Bacteria</taxon>
        <taxon>Pseudomonadati</taxon>
        <taxon>Verrucomicrobiota</taxon>
        <taxon>Verrucomicrobiia</taxon>
        <taxon>Verrucomicrobiales</taxon>
        <taxon>Rubritaleaceae</taxon>
        <taxon>Rubritalea</taxon>
    </lineage>
</organism>
<dbReference type="GO" id="GO:0051301">
    <property type="term" value="P:cell division"/>
    <property type="evidence" value="ECO:0007669"/>
    <property type="project" value="UniProtKB-KW"/>
</dbReference>
<dbReference type="Proteomes" id="UP000239907">
    <property type="component" value="Unassembled WGS sequence"/>
</dbReference>
<dbReference type="PANTHER" id="PTHR30349">
    <property type="entry name" value="PHAGE INTEGRASE-RELATED"/>
    <property type="match status" value="1"/>
</dbReference>
<comment type="function">
    <text evidence="9">Site-specific tyrosine recombinase, which acts by catalyzing the cutting and rejoining of the recombining DNA molecules. The XerC-XerD complex is essential to convert dimers of the bacterial chromosome into monomers to permit their segregation at cell division. It also contributes to the segregational stability of plasmids.</text>
</comment>
<dbReference type="Pfam" id="PF00589">
    <property type="entry name" value="Phage_integrase"/>
    <property type="match status" value="1"/>
</dbReference>
<feature type="active site" description="O-(3'-phospho-DNA)-tyrosine intermediate" evidence="9">
    <location>
        <position position="275"/>
    </location>
</feature>